<name>A0A9P6B459_9AGAM</name>
<evidence type="ECO:0000313" key="2">
    <source>
        <dbReference type="Proteomes" id="UP000886523"/>
    </source>
</evidence>
<proteinExistence type="predicted"/>
<dbReference type="Proteomes" id="UP000886523">
    <property type="component" value="Unassembled WGS sequence"/>
</dbReference>
<organism evidence="1 2">
    <name type="scientific">Hydnum rufescens UP504</name>
    <dbReference type="NCBI Taxonomy" id="1448309"/>
    <lineage>
        <taxon>Eukaryota</taxon>
        <taxon>Fungi</taxon>
        <taxon>Dikarya</taxon>
        <taxon>Basidiomycota</taxon>
        <taxon>Agaricomycotina</taxon>
        <taxon>Agaricomycetes</taxon>
        <taxon>Cantharellales</taxon>
        <taxon>Hydnaceae</taxon>
        <taxon>Hydnum</taxon>
    </lineage>
</organism>
<keyword evidence="2" id="KW-1185">Reference proteome</keyword>
<dbReference type="EMBL" id="MU128932">
    <property type="protein sequence ID" value="KAF9517384.1"/>
    <property type="molecule type" value="Genomic_DNA"/>
</dbReference>
<gene>
    <name evidence="1" type="ORF">BS47DRAFT_1339720</name>
</gene>
<evidence type="ECO:0000313" key="1">
    <source>
        <dbReference type="EMBL" id="KAF9517384.1"/>
    </source>
</evidence>
<dbReference type="AlphaFoldDB" id="A0A9P6B459"/>
<comment type="caution">
    <text evidence="1">The sequence shown here is derived from an EMBL/GenBank/DDBJ whole genome shotgun (WGS) entry which is preliminary data.</text>
</comment>
<feature type="non-terminal residue" evidence="1">
    <location>
        <position position="1"/>
    </location>
</feature>
<protein>
    <submittedName>
        <fullName evidence="1">Uncharacterized protein</fullName>
    </submittedName>
</protein>
<sequence length="59" mass="6549">WSYGVLQSRHSILLSSGGPEGGVVSNEPAQWRMKTTRGKSYRYVICGCMERRSSTLALT</sequence>
<accession>A0A9P6B459</accession>
<reference evidence="1" key="1">
    <citation type="journal article" date="2020" name="Nat. Commun.">
        <title>Large-scale genome sequencing of mycorrhizal fungi provides insights into the early evolution of symbiotic traits.</title>
        <authorList>
            <person name="Miyauchi S."/>
            <person name="Kiss E."/>
            <person name="Kuo A."/>
            <person name="Drula E."/>
            <person name="Kohler A."/>
            <person name="Sanchez-Garcia M."/>
            <person name="Morin E."/>
            <person name="Andreopoulos B."/>
            <person name="Barry K.W."/>
            <person name="Bonito G."/>
            <person name="Buee M."/>
            <person name="Carver A."/>
            <person name="Chen C."/>
            <person name="Cichocki N."/>
            <person name="Clum A."/>
            <person name="Culley D."/>
            <person name="Crous P.W."/>
            <person name="Fauchery L."/>
            <person name="Girlanda M."/>
            <person name="Hayes R.D."/>
            <person name="Keri Z."/>
            <person name="LaButti K."/>
            <person name="Lipzen A."/>
            <person name="Lombard V."/>
            <person name="Magnuson J."/>
            <person name="Maillard F."/>
            <person name="Murat C."/>
            <person name="Nolan M."/>
            <person name="Ohm R.A."/>
            <person name="Pangilinan J."/>
            <person name="Pereira M.F."/>
            <person name="Perotto S."/>
            <person name="Peter M."/>
            <person name="Pfister S."/>
            <person name="Riley R."/>
            <person name="Sitrit Y."/>
            <person name="Stielow J.B."/>
            <person name="Szollosi G."/>
            <person name="Zifcakova L."/>
            <person name="Stursova M."/>
            <person name="Spatafora J.W."/>
            <person name="Tedersoo L."/>
            <person name="Vaario L.M."/>
            <person name="Yamada A."/>
            <person name="Yan M."/>
            <person name="Wang P."/>
            <person name="Xu J."/>
            <person name="Bruns T."/>
            <person name="Baldrian P."/>
            <person name="Vilgalys R."/>
            <person name="Dunand C."/>
            <person name="Henrissat B."/>
            <person name="Grigoriev I.V."/>
            <person name="Hibbett D."/>
            <person name="Nagy L.G."/>
            <person name="Martin F.M."/>
        </authorList>
    </citation>
    <scope>NUCLEOTIDE SEQUENCE</scope>
    <source>
        <strain evidence="1">UP504</strain>
    </source>
</reference>